<dbReference type="Proteomes" id="UP000265520">
    <property type="component" value="Unassembled WGS sequence"/>
</dbReference>
<feature type="compositionally biased region" description="Basic and acidic residues" evidence="1">
    <location>
        <begin position="47"/>
        <end position="102"/>
    </location>
</feature>
<evidence type="ECO:0000313" key="3">
    <source>
        <dbReference type="Proteomes" id="UP000265520"/>
    </source>
</evidence>
<evidence type="ECO:0000256" key="1">
    <source>
        <dbReference type="SAM" id="MobiDB-lite"/>
    </source>
</evidence>
<protein>
    <submittedName>
        <fullName evidence="2">Uncharacterized protein</fullName>
    </submittedName>
</protein>
<organism evidence="2 3">
    <name type="scientific">Trifolium medium</name>
    <dbReference type="NCBI Taxonomy" id="97028"/>
    <lineage>
        <taxon>Eukaryota</taxon>
        <taxon>Viridiplantae</taxon>
        <taxon>Streptophyta</taxon>
        <taxon>Embryophyta</taxon>
        <taxon>Tracheophyta</taxon>
        <taxon>Spermatophyta</taxon>
        <taxon>Magnoliopsida</taxon>
        <taxon>eudicotyledons</taxon>
        <taxon>Gunneridae</taxon>
        <taxon>Pentapetalae</taxon>
        <taxon>rosids</taxon>
        <taxon>fabids</taxon>
        <taxon>Fabales</taxon>
        <taxon>Fabaceae</taxon>
        <taxon>Papilionoideae</taxon>
        <taxon>50 kb inversion clade</taxon>
        <taxon>NPAAA clade</taxon>
        <taxon>Hologalegina</taxon>
        <taxon>IRL clade</taxon>
        <taxon>Trifolieae</taxon>
        <taxon>Trifolium</taxon>
    </lineage>
</organism>
<accession>A0A392PB81</accession>
<reference evidence="2 3" key="1">
    <citation type="journal article" date="2018" name="Front. Plant Sci.">
        <title>Red Clover (Trifolium pratense) and Zigzag Clover (T. medium) - A Picture of Genomic Similarities and Differences.</title>
        <authorList>
            <person name="Dluhosova J."/>
            <person name="Istvanek J."/>
            <person name="Nedelnik J."/>
            <person name="Repkova J."/>
        </authorList>
    </citation>
    <scope>NUCLEOTIDE SEQUENCE [LARGE SCALE GENOMIC DNA]</scope>
    <source>
        <strain evidence="3">cv. 10/8</strain>
        <tissue evidence="2">Leaf</tissue>
    </source>
</reference>
<comment type="caution">
    <text evidence="2">The sequence shown here is derived from an EMBL/GenBank/DDBJ whole genome shotgun (WGS) entry which is preliminary data.</text>
</comment>
<name>A0A392PB81_9FABA</name>
<feature type="region of interest" description="Disordered" evidence="1">
    <location>
        <begin position="38"/>
        <end position="109"/>
    </location>
</feature>
<keyword evidence="3" id="KW-1185">Reference proteome</keyword>
<dbReference type="EMBL" id="LXQA010067874">
    <property type="protein sequence ID" value="MCI08135.1"/>
    <property type="molecule type" value="Genomic_DNA"/>
</dbReference>
<evidence type="ECO:0000313" key="2">
    <source>
        <dbReference type="EMBL" id="MCI08135.1"/>
    </source>
</evidence>
<dbReference type="AlphaFoldDB" id="A0A392PB81"/>
<sequence>MESVEKAGMKRLTLTPHFEPEEVVVLEAFEKELAEGLRLFEEEEKAEEEKKRLEEEQKRLEEEKKRQEEEKEAAEKLRSKEKKNKEDSKKMDIDKDKGKAPMESEPPAYVLKMQADIETQKIRQDDMEVKVDTVVENQKDIASKLDAPIALMSRKP</sequence>
<proteinExistence type="predicted"/>